<dbReference type="AlphaFoldDB" id="A0AAV5SSB9"/>
<organism evidence="1 2">
    <name type="scientific">Pristionchus entomophagus</name>
    <dbReference type="NCBI Taxonomy" id="358040"/>
    <lineage>
        <taxon>Eukaryota</taxon>
        <taxon>Metazoa</taxon>
        <taxon>Ecdysozoa</taxon>
        <taxon>Nematoda</taxon>
        <taxon>Chromadorea</taxon>
        <taxon>Rhabditida</taxon>
        <taxon>Rhabditina</taxon>
        <taxon>Diplogasteromorpha</taxon>
        <taxon>Diplogasteroidea</taxon>
        <taxon>Neodiplogasteridae</taxon>
        <taxon>Pristionchus</taxon>
    </lineage>
</organism>
<sequence>EARDHSMWWAGPDRTTINHFQIVGRPDGKEQMVRVYFNEKLIDIVKDPATCHEAITSKQYNRLMDQNYCIWDCEPDFYAPLQIGADCTKEKDKDRLNS</sequence>
<name>A0AAV5SSB9_9BILA</name>
<dbReference type="Proteomes" id="UP001432027">
    <property type="component" value="Unassembled WGS sequence"/>
</dbReference>
<dbReference type="EMBL" id="BTSX01000002">
    <property type="protein sequence ID" value="GMS82965.1"/>
    <property type="molecule type" value="Genomic_DNA"/>
</dbReference>
<protein>
    <submittedName>
        <fullName evidence="1">Uncharacterized protein</fullName>
    </submittedName>
</protein>
<comment type="caution">
    <text evidence="1">The sequence shown here is derived from an EMBL/GenBank/DDBJ whole genome shotgun (WGS) entry which is preliminary data.</text>
</comment>
<gene>
    <name evidence="1" type="ORF">PENTCL1PPCAC_5140</name>
</gene>
<proteinExistence type="predicted"/>
<reference evidence="1" key="1">
    <citation type="submission" date="2023-10" db="EMBL/GenBank/DDBJ databases">
        <title>Genome assembly of Pristionchus species.</title>
        <authorList>
            <person name="Yoshida K."/>
            <person name="Sommer R.J."/>
        </authorList>
    </citation>
    <scope>NUCLEOTIDE SEQUENCE</scope>
    <source>
        <strain evidence="1">RS0144</strain>
    </source>
</reference>
<feature type="non-terminal residue" evidence="1">
    <location>
        <position position="98"/>
    </location>
</feature>
<feature type="non-terminal residue" evidence="1">
    <location>
        <position position="1"/>
    </location>
</feature>
<keyword evidence="2" id="KW-1185">Reference proteome</keyword>
<accession>A0AAV5SSB9</accession>
<evidence type="ECO:0000313" key="2">
    <source>
        <dbReference type="Proteomes" id="UP001432027"/>
    </source>
</evidence>
<evidence type="ECO:0000313" key="1">
    <source>
        <dbReference type="EMBL" id="GMS82965.1"/>
    </source>
</evidence>